<dbReference type="Pfam" id="PF20157">
    <property type="entry name" value="Maf_flag10_N"/>
    <property type="match status" value="2"/>
</dbReference>
<dbReference type="InterPro" id="IPR002826">
    <property type="entry name" value="MptE-like"/>
</dbReference>
<dbReference type="PANTHER" id="PTHR41786">
    <property type="entry name" value="MOTILITY ACCESSORY FACTOR MAF"/>
    <property type="match status" value="1"/>
</dbReference>
<organism evidence="4 5">
    <name type="scientific">Alteromonas stellipolaris</name>
    <dbReference type="NCBI Taxonomy" id="233316"/>
    <lineage>
        <taxon>Bacteria</taxon>
        <taxon>Pseudomonadati</taxon>
        <taxon>Pseudomonadota</taxon>
        <taxon>Gammaproteobacteria</taxon>
        <taxon>Alteromonadales</taxon>
        <taxon>Alteromonadaceae</taxon>
        <taxon>Alteromonas/Salinimonas group</taxon>
        <taxon>Alteromonas</taxon>
    </lineage>
</organism>
<proteinExistence type="predicted"/>
<gene>
    <name evidence="4" type="ORF">AVL57_11105</name>
</gene>
<dbReference type="EMBL" id="CP013926">
    <property type="protein sequence ID" value="AMJ74464.1"/>
    <property type="molecule type" value="Genomic_DNA"/>
</dbReference>
<name>A0ABN4LKH6_9ALTE</name>
<dbReference type="Gene3D" id="3.90.1480.10">
    <property type="entry name" value="Alpha-2,3-sialyltransferase"/>
    <property type="match status" value="1"/>
</dbReference>
<feature type="domain" description="Glycosyltransferase Maf N-terminal" evidence="3">
    <location>
        <begin position="109"/>
        <end position="217"/>
    </location>
</feature>
<feature type="domain" description="6-hydroxymethylpterin diphosphokinase MptE-like" evidence="2">
    <location>
        <begin position="520"/>
        <end position="682"/>
    </location>
</feature>
<evidence type="ECO:0000313" key="5">
    <source>
        <dbReference type="Proteomes" id="UP000056750"/>
    </source>
</evidence>
<evidence type="ECO:0000313" key="4">
    <source>
        <dbReference type="EMBL" id="AMJ74464.1"/>
    </source>
</evidence>
<evidence type="ECO:0000259" key="2">
    <source>
        <dbReference type="Pfam" id="PF01973"/>
    </source>
</evidence>
<dbReference type="InterPro" id="IPR045376">
    <property type="entry name" value="Maf_N"/>
</dbReference>
<feature type="domain" description="Glycosyltransferase Maf N-terminal" evidence="3">
    <location>
        <begin position="265"/>
        <end position="489"/>
    </location>
</feature>
<dbReference type="Proteomes" id="UP000056750">
    <property type="component" value="Chromosome"/>
</dbReference>
<accession>A0ABN4LKH6</accession>
<evidence type="ECO:0008006" key="6">
    <source>
        <dbReference type="Google" id="ProtNLM"/>
    </source>
</evidence>
<keyword evidence="1" id="KW-0175">Coiled coil</keyword>
<feature type="coiled-coil region" evidence="1">
    <location>
        <begin position="2"/>
        <end position="29"/>
    </location>
</feature>
<keyword evidence="5" id="KW-1185">Reference proteome</keyword>
<dbReference type="PANTHER" id="PTHR41786:SF1">
    <property type="entry name" value="6-HYDROXYMETHYLPTERIN DIPHOSPHOKINASE MPTE-LIKE DOMAIN-CONTAINING PROTEIN"/>
    <property type="match status" value="1"/>
</dbReference>
<reference evidence="4 5" key="1">
    <citation type="submission" date="2015-12" db="EMBL/GenBank/DDBJ databases">
        <title>Intraspecies pangenome expansion in the marine bacterium Alteromonas.</title>
        <authorList>
            <person name="Lopez-Perez M."/>
            <person name="Rodriguez-Valera F."/>
        </authorList>
    </citation>
    <scope>NUCLEOTIDE SEQUENCE [LARGE SCALE GENOMIC DNA]</scope>
    <source>
        <strain evidence="4 5">LMG 21861</strain>
    </source>
</reference>
<sequence>MLNQIQFHIDEDEQKQQNIEQEVAKSIQRRHHEGVEAFRRQIPSLLKFFVNQEATSSTIMCNRFGELNIVDIQTGQVLYGISPKEEVSGHLRAYLNDRLDVSVEESGVTTATDTLVVLGLGLGYHLEELIACQKYKNIVVYEPNVDYFICSLSSINWKDILSDAKKAGIALFLQIGSDGSSLYSDISELQEHLGLTKFALYKHFNNPTFDQVESGLKTLTWDEFEHWRFKRTTLNPIVNYISPWTQIKHQFNWDQSFLDESTKLRNLDALKQYFPELYKEFLAYSPAVWEPIALADGSINICYKATGALFYGNAPENEAHHSFKNFTQHPHKDSLVLGYKGKKLRNYTHYQLVTECEKVLQGFEEESGQLPEKVKSTIFFGLAAGYDFEYFVENFDIEKLFICEPNKDFFYASLYSVDWAKILDYFNKKERRLYLNIGDDGSNLINDLLVQFQSIGPYVLANSYFYQSYYNQGLVTAVSQLREQLQVIIAMGDYLDNAKYGLSHTHSAIKHHMPLMRYKPSTHLESIHKEVPVFIVGNGPSLDDLIPLIKEEADAAIIVSCGTALQTLYKHGITPHFHAEIESNRSTYDWAIRVNAPDYLKQISLISCNGIHPDTCNLYKDVYLAFKQGEASTVSIAELYPKKTFGALDAAYPTVTNFAMNLLTEIGFEQFYLFGTDMGFVDENYHHSKSSGYYSEKGNELYDYTAENNTSLILPGNFRPVVKTKYEFKVSKSVLENVLSVKKAEVYNLNDGAKIAGTKPLRKEDAILVCSAAQRDAAVEAMKQQVFKELDFDDFEKRFNNRYDSNVLIEELSQFHLLVPTELESKEDLTVLIEEQRNFVVKSLLNKNSLLFFYLNGTLNYINSSLTKVANLSDETRMISLSSELLSIWKRYLKYIRDGFAHARFELDGITSFMGKRREILLRNYLSSKPFNIDIESSAPIGRNSTFISIVDEYRDQKNPAALLTTNLEPSNKEANQKRYVIVREVAKNIESLFIEDGNSVYIPGSYLTEGYSVSCNDETGLNFAVLSIISGINGVVFVPKLIYNDDAADTPWFDKRLLSLEGIYAYSGSDFLLLSQRRLDEQELLLGNGDRVYYLPHIKVLDILGRKINDEKYQSMKQIFIDRKTR</sequence>
<protein>
    <recommendedName>
        <fullName evidence="6">DUF115 domain-containing protein</fullName>
    </recommendedName>
</protein>
<evidence type="ECO:0000256" key="1">
    <source>
        <dbReference type="SAM" id="Coils"/>
    </source>
</evidence>
<dbReference type="Pfam" id="PF01973">
    <property type="entry name" value="MptE-like"/>
    <property type="match status" value="1"/>
</dbReference>
<dbReference type="RefSeq" id="WP_057793353.1">
    <property type="nucleotide sequence ID" value="NZ_CAXIBE010000012.1"/>
</dbReference>
<evidence type="ECO:0000259" key="3">
    <source>
        <dbReference type="Pfam" id="PF20157"/>
    </source>
</evidence>